<dbReference type="FunFam" id="1.20.1260.10:FF:000001">
    <property type="entry name" value="Non-heme ferritin"/>
    <property type="match status" value="1"/>
</dbReference>
<dbReference type="GO" id="GO:0005829">
    <property type="term" value="C:cytosol"/>
    <property type="evidence" value="ECO:0007669"/>
    <property type="project" value="TreeGrafter"/>
</dbReference>
<dbReference type="EC" id="1.16.3.2" evidence="9"/>
<feature type="binding site" evidence="8">
    <location>
        <position position="127"/>
    </location>
    <ligand>
        <name>Fe cation</name>
        <dbReference type="ChEBI" id="CHEBI:24875"/>
        <label>1</label>
    </ligand>
</feature>
<evidence type="ECO:0000313" key="11">
    <source>
        <dbReference type="EMBL" id="SHE93856.1"/>
    </source>
</evidence>
<dbReference type="Pfam" id="PF00210">
    <property type="entry name" value="Ferritin"/>
    <property type="match status" value="1"/>
</dbReference>
<dbReference type="PANTHER" id="PTHR11431:SF127">
    <property type="entry name" value="BACTERIAL NON-HEME FERRITIN"/>
    <property type="match status" value="1"/>
</dbReference>
<dbReference type="EMBL" id="FQUR01000011">
    <property type="protein sequence ID" value="SHE93856.1"/>
    <property type="molecule type" value="Genomic_DNA"/>
</dbReference>
<keyword evidence="5" id="KW-0560">Oxidoreductase</keyword>
<feature type="binding site" evidence="8">
    <location>
        <position position="50"/>
    </location>
    <ligand>
        <name>Fe cation</name>
        <dbReference type="ChEBI" id="CHEBI:24875"/>
        <label>1</label>
    </ligand>
</feature>
<dbReference type="GO" id="GO:0042802">
    <property type="term" value="F:identical protein binding"/>
    <property type="evidence" value="ECO:0007669"/>
    <property type="project" value="UniProtKB-ARBA"/>
</dbReference>
<dbReference type="GO" id="GO:0008199">
    <property type="term" value="F:ferric iron binding"/>
    <property type="evidence" value="ECO:0007669"/>
    <property type="project" value="InterPro"/>
</dbReference>
<evidence type="ECO:0000256" key="3">
    <source>
        <dbReference type="ARBA" id="ARBA00022434"/>
    </source>
</evidence>
<evidence type="ECO:0000256" key="6">
    <source>
        <dbReference type="ARBA" id="ARBA00023004"/>
    </source>
</evidence>
<dbReference type="InterPro" id="IPR001519">
    <property type="entry name" value="Ferritin"/>
</dbReference>
<keyword evidence="6 8" id="KW-0408">Iron</keyword>
<dbReference type="AlphaFoldDB" id="A0A1M4XKA5"/>
<feature type="domain" description="Ferritin-like diiron" evidence="10">
    <location>
        <begin position="1"/>
        <end position="145"/>
    </location>
</feature>
<evidence type="ECO:0000256" key="7">
    <source>
        <dbReference type="ARBA" id="ARBA00048035"/>
    </source>
</evidence>
<dbReference type="GO" id="GO:0006826">
    <property type="term" value="P:iron ion transport"/>
    <property type="evidence" value="ECO:0007669"/>
    <property type="project" value="InterPro"/>
</dbReference>
<dbReference type="InterPro" id="IPR009078">
    <property type="entry name" value="Ferritin-like_SF"/>
</dbReference>
<dbReference type="InterPro" id="IPR012347">
    <property type="entry name" value="Ferritin-like"/>
</dbReference>
<gene>
    <name evidence="11" type="ORF">SAMN02745195_01494</name>
</gene>
<evidence type="ECO:0000256" key="4">
    <source>
        <dbReference type="ARBA" id="ARBA00022723"/>
    </source>
</evidence>
<keyword evidence="4 8" id="KW-0479">Metal-binding</keyword>
<comment type="similarity">
    <text evidence="2 9">Belongs to the ferritin family. Prokaryotic subfamily.</text>
</comment>
<dbReference type="RefSeq" id="WP_072968780.1">
    <property type="nucleotide sequence ID" value="NZ_FQUR01000011.1"/>
</dbReference>
<proteinExistence type="inferred from homology"/>
<accession>A0A1M4XKA5</accession>
<keyword evidence="9" id="KW-0963">Cytoplasm</keyword>
<reference evidence="12" key="1">
    <citation type="submission" date="2016-11" db="EMBL/GenBank/DDBJ databases">
        <authorList>
            <person name="Varghese N."/>
            <person name="Submissions S."/>
        </authorList>
    </citation>
    <scope>NUCLEOTIDE SEQUENCE [LARGE SCALE GENOMIC DNA]</scope>
    <source>
        <strain evidence="12">DSM 18761</strain>
    </source>
</reference>
<dbReference type="GO" id="GO:0006879">
    <property type="term" value="P:intracellular iron ion homeostasis"/>
    <property type="evidence" value="ECO:0007669"/>
    <property type="project" value="UniProtKB-KW"/>
</dbReference>
<dbReference type="SUPFAM" id="SSF47240">
    <property type="entry name" value="Ferritin-like"/>
    <property type="match status" value="1"/>
</dbReference>
<comment type="subcellular location">
    <subcellularLocation>
        <location evidence="9">Cytoplasm</location>
    </subcellularLocation>
</comment>
<feature type="binding site" evidence="8">
    <location>
        <position position="17"/>
    </location>
    <ligand>
        <name>Fe cation</name>
        <dbReference type="ChEBI" id="CHEBI:24875"/>
        <label>1</label>
    </ligand>
</feature>
<dbReference type="InterPro" id="IPR041719">
    <property type="entry name" value="Ferritin_prok"/>
</dbReference>
<sequence>MLSNKMLEGLNKQLNYEIYSAYLYVAMENYFQEKNLEGFANFFKVQTQEELAHARIFYEYIYRMGGKVTLYPIEKPEGNFESILDLFKKALSHEKTVTERIYKLVDIAIEDKDHATNAFLQWFVNEQVEEEESFQRLVDKLELIGDNIQPIFMLDAELAQRTFVLPAPLAQGPQGQ</sequence>
<dbReference type="InterPro" id="IPR009040">
    <property type="entry name" value="Ferritin-like_diiron"/>
</dbReference>
<evidence type="ECO:0000256" key="5">
    <source>
        <dbReference type="ARBA" id="ARBA00023002"/>
    </source>
</evidence>
<feature type="binding site" evidence="8">
    <location>
        <position position="94"/>
    </location>
    <ligand>
        <name>Fe cation</name>
        <dbReference type="ChEBI" id="CHEBI:24875"/>
        <label>1</label>
    </ligand>
</feature>
<evidence type="ECO:0000256" key="2">
    <source>
        <dbReference type="ARBA" id="ARBA00006950"/>
    </source>
</evidence>
<comment type="catalytic activity">
    <reaction evidence="7 9">
        <text>4 Fe(2+) + O2 + 6 H2O = 4 iron(III) oxide-hydroxide + 12 H(+)</text>
        <dbReference type="Rhea" id="RHEA:11972"/>
        <dbReference type="ChEBI" id="CHEBI:15377"/>
        <dbReference type="ChEBI" id="CHEBI:15378"/>
        <dbReference type="ChEBI" id="CHEBI:15379"/>
        <dbReference type="ChEBI" id="CHEBI:29033"/>
        <dbReference type="ChEBI" id="CHEBI:78619"/>
        <dbReference type="EC" id="1.16.3.2"/>
    </reaction>
</comment>
<dbReference type="PROSITE" id="PS50905">
    <property type="entry name" value="FERRITIN_LIKE"/>
    <property type="match status" value="1"/>
</dbReference>
<dbReference type="GO" id="GO:0008198">
    <property type="term" value="F:ferrous iron binding"/>
    <property type="evidence" value="ECO:0007669"/>
    <property type="project" value="TreeGrafter"/>
</dbReference>
<protein>
    <recommendedName>
        <fullName evidence="9">Ferritin</fullName>
        <ecNumber evidence="9">1.16.3.2</ecNumber>
    </recommendedName>
</protein>
<dbReference type="Proteomes" id="UP000184127">
    <property type="component" value="Unassembled WGS sequence"/>
</dbReference>
<keyword evidence="3 9" id="KW-0409">Iron storage</keyword>
<evidence type="ECO:0000256" key="1">
    <source>
        <dbReference type="ARBA" id="ARBA00002485"/>
    </source>
</evidence>
<dbReference type="InterPro" id="IPR008331">
    <property type="entry name" value="Ferritin_DPS_dom"/>
</dbReference>
<comment type="function">
    <text evidence="1 9">Iron-storage protein.</text>
</comment>
<dbReference type="CDD" id="cd01055">
    <property type="entry name" value="Nonheme_Ferritin"/>
    <property type="match status" value="1"/>
</dbReference>
<name>A0A1M4XKA5_9THEO</name>
<keyword evidence="12" id="KW-1185">Reference proteome</keyword>
<dbReference type="GO" id="GO:0004322">
    <property type="term" value="F:ferroxidase activity"/>
    <property type="evidence" value="ECO:0007669"/>
    <property type="project" value="TreeGrafter"/>
</dbReference>
<dbReference type="PANTHER" id="PTHR11431">
    <property type="entry name" value="FERRITIN"/>
    <property type="match status" value="1"/>
</dbReference>
<evidence type="ECO:0000313" key="12">
    <source>
        <dbReference type="Proteomes" id="UP000184127"/>
    </source>
</evidence>
<evidence type="ECO:0000256" key="8">
    <source>
        <dbReference type="PIRSR" id="PIRSR601519-1"/>
    </source>
</evidence>
<organism evidence="11 12">
    <name type="scientific">Thermoanaerobacter uzonensis DSM 18761</name>
    <dbReference type="NCBI Taxonomy" id="1123369"/>
    <lineage>
        <taxon>Bacteria</taxon>
        <taxon>Bacillati</taxon>
        <taxon>Bacillota</taxon>
        <taxon>Clostridia</taxon>
        <taxon>Thermoanaerobacterales</taxon>
        <taxon>Thermoanaerobacteraceae</taxon>
        <taxon>Thermoanaerobacter</taxon>
    </lineage>
</organism>
<feature type="binding site" evidence="8">
    <location>
        <position position="53"/>
    </location>
    <ligand>
        <name>Fe cation</name>
        <dbReference type="ChEBI" id="CHEBI:24875"/>
        <label>1</label>
    </ligand>
</feature>
<evidence type="ECO:0000256" key="9">
    <source>
        <dbReference type="RuleBase" id="RU361145"/>
    </source>
</evidence>
<dbReference type="Gene3D" id="1.20.1260.10">
    <property type="match status" value="1"/>
</dbReference>
<evidence type="ECO:0000259" key="10">
    <source>
        <dbReference type="PROSITE" id="PS50905"/>
    </source>
</evidence>